<dbReference type="EMBL" id="JBBMFC010000005">
    <property type="protein sequence ID" value="MEQ2577966.1"/>
    <property type="molecule type" value="Genomic_DNA"/>
</dbReference>
<reference evidence="1 2" key="1">
    <citation type="submission" date="2024-03" db="EMBL/GenBank/DDBJ databases">
        <title>Human intestinal bacterial collection.</title>
        <authorList>
            <person name="Pauvert C."/>
            <person name="Hitch T.C.A."/>
            <person name="Clavel T."/>
        </authorList>
    </citation>
    <scope>NUCLEOTIDE SEQUENCE [LARGE SCALE GENOMIC DNA]</scope>
    <source>
        <strain evidence="1 2">CLA-AA-H78B</strain>
    </source>
</reference>
<evidence type="ECO:0000313" key="1">
    <source>
        <dbReference type="EMBL" id="MEQ2577966.1"/>
    </source>
</evidence>
<dbReference type="RefSeq" id="WP_349143858.1">
    <property type="nucleotide sequence ID" value="NZ_JBBMFC010000005.1"/>
</dbReference>
<evidence type="ECO:0000313" key="2">
    <source>
        <dbReference type="Proteomes" id="UP001470288"/>
    </source>
</evidence>
<organism evidence="1 2">
    <name type="scientific">Hominiventricola aquisgranensis</name>
    <dbReference type="NCBI Taxonomy" id="3133164"/>
    <lineage>
        <taxon>Bacteria</taxon>
        <taxon>Bacillati</taxon>
        <taxon>Bacillota</taxon>
        <taxon>Clostridia</taxon>
        <taxon>Lachnospirales</taxon>
        <taxon>Lachnospiraceae</taxon>
        <taxon>Hominiventricola</taxon>
    </lineage>
</organism>
<proteinExistence type="predicted"/>
<gene>
    <name evidence="1" type="ORF">WMO62_03790</name>
</gene>
<protein>
    <submittedName>
        <fullName evidence="1">DUF3783 domain-containing protein</fullName>
    </submittedName>
</protein>
<name>A0ABV1HYG8_9FIRM</name>
<sequence length="137" mass="15591">MAYTPLVLYSIKEEKKAQQITALCKKLGVHTKEIQTKDADEKVGVLAGIDPLTAMGAKKEVPFVMLDLPEYLIFSGLPEVLLDQFLKEYRQQKIEPTPLKAIVTLHNKDWTVRNLIMELMKERMSMMNLGGNKSENK</sequence>
<dbReference type="InterPro" id="IPR016621">
    <property type="entry name" value="UCP014543"/>
</dbReference>
<keyword evidence="2" id="KW-1185">Reference proteome</keyword>
<dbReference type="Pfam" id="PF12646">
    <property type="entry name" value="DUF3783"/>
    <property type="match status" value="1"/>
</dbReference>
<accession>A0ABV1HYG8</accession>
<comment type="caution">
    <text evidence="1">The sequence shown here is derived from an EMBL/GenBank/DDBJ whole genome shotgun (WGS) entry which is preliminary data.</text>
</comment>
<dbReference type="Proteomes" id="UP001470288">
    <property type="component" value="Unassembled WGS sequence"/>
</dbReference>